<sequence length="116" mass="13265">MVHGMHSLAFLHGSFHWVGTLKNYFLVSFDISHKVHGEISLPEKISLSSINIGISVLDGMLCAYTNLYIQGKRTFMLWVMKDYDGEVLFWCLYRESGENAYRTQRGPFTLLSDGIL</sequence>
<organism evidence="1 2">
    <name type="scientific">Solanum pinnatisectum</name>
    <name type="common">tansyleaf nightshade</name>
    <dbReference type="NCBI Taxonomy" id="50273"/>
    <lineage>
        <taxon>Eukaryota</taxon>
        <taxon>Viridiplantae</taxon>
        <taxon>Streptophyta</taxon>
        <taxon>Embryophyta</taxon>
        <taxon>Tracheophyta</taxon>
        <taxon>Spermatophyta</taxon>
        <taxon>Magnoliopsida</taxon>
        <taxon>eudicotyledons</taxon>
        <taxon>Gunneridae</taxon>
        <taxon>Pentapetalae</taxon>
        <taxon>asterids</taxon>
        <taxon>lamiids</taxon>
        <taxon>Solanales</taxon>
        <taxon>Solanaceae</taxon>
        <taxon>Solanoideae</taxon>
        <taxon>Solaneae</taxon>
        <taxon>Solanum</taxon>
    </lineage>
</organism>
<gene>
    <name evidence="1" type="ORF">R3W88_026757</name>
</gene>
<protein>
    <recommendedName>
        <fullName evidence="3">F-box protein</fullName>
    </recommendedName>
</protein>
<proteinExistence type="predicted"/>
<accession>A0AAV9LET2</accession>
<evidence type="ECO:0000313" key="1">
    <source>
        <dbReference type="EMBL" id="KAK4723978.1"/>
    </source>
</evidence>
<reference evidence="1 2" key="1">
    <citation type="submission" date="2023-10" db="EMBL/GenBank/DDBJ databases">
        <title>Genome-Wide Identification Analysis in wild type Solanum Pinnatisectum Reveals Some Genes Defensing Phytophthora Infestans.</title>
        <authorList>
            <person name="Sun C."/>
        </authorList>
    </citation>
    <scope>NUCLEOTIDE SEQUENCE [LARGE SCALE GENOMIC DNA]</scope>
    <source>
        <strain evidence="1">LQN</strain>
        <tissue evidence="1">Leaf</tissue>
    </source>
</reference>
<dbReference type="EMBL" id="JAWPEI010000006">
    <property type="protein sequence ID" value="KAK4723978.1"/>
    <property type="molecule type" value="Genomic_DNA"/>
</dbReference>
<name>A0AAV9LET2_9SOLN</name>
<dbReference type="AlphaFoldDB" id="A0AAV9LET2"/>
<dbReference type="Proteomes" id="UP001311915">
    <property type="component" value="Unassembled WGS sequence"/>
</dbReference>
<evidence type="ECO:0000313" key="2">
    <source>
        <dbReference type="Proteomes" id="UP001311915"/>
    </source>
</evidence>
<evidence type="ECO:0008006" key="3">
    <source>
        <dbReference type="Google" id="ProtNLM"/>
    </source>
</evidence>
<keyword evidence="2" id="KW-1185">Reference proteome</keyword>
<comment type="caution">
    <text evidence="1">The sequence shown here is derived from an EMBL/GenBank/DDBJ whole genome shotgun (WGS) entry which is preliminary data.</text>
</comment>